<keyword evidence="2" id="KW-1185">Reference proteome</keyword>
<comment type="caution">
    <text evidence="1">The sequence shown here is derived from an EMBL/GenBank/DDBJ whole genome shotgun (WGS) entry which is preliminary data.</text>
</comment>
<dbReference type="Proteomes" id="UP000607653">
    <property type="component" value="Unassembled WGS sequence"/>
</dbReference>
<accession>A0A822ZCQ3</accession>
<name>A0A822ZCQ3_NELNU</name>
<gene>
    <name evidence="1" type="ORF">HUJ06_000530</name>
</gene>
<proteinExistence type="predicted"/>
<dbReference type="EMBL" id="DUZY01000006">
    <property type="protein sequence ID" value="DAD42300.1"/>
    <property type="molecule type" value="Genomic_DNA"/>
</dbReference>
<evidence type="ECO:0000313" key="2">
    <source>
        <dbReference type="Proteomes" id="UP000607653"/>
    </source>
</evidence>
<reference evidence="1 2" key="1">
    <citation type="journal article" date="2020" name="Mol. Biol. Evol.">
        <title>Distinct Expression and Methylation Patterns for Genes with Different Fates following a Single Whole-Genome Duplication in Flowering Plants.</title>
        <authorList>
            <person name="Shi T."/>
            <person name="Rahmani R.S."/>
            <person name="Gugger P.F."/>
            <person name="Wang M."/>
            <person name="Li H."/>
            <person name="Zhang Y."/>
            <person name="Li Z."/>
            <person name="Wang Q."/>
            <person name="Van de Peer Y."/>
            <person name="Marchal K."/>
            <person name="Chen J."/>
        </authorList>
    </citation>
    <scope>NUCLEOTIDE SEQUENCE [LARGE SCALE GENOMIC DNA]</scope>
    <source>
        <tissue evidence="1">Leaf</tissue>
    </source>
</reference>
<organism evidence="1 2">
    <name type="scientific">Nelumbo nucifera</name>
    <name type="common">Sacred lotus</name>
    <dbReference type="NCBI Taxonomy" id="4432"/>
    <lineage>
        <taxon>Eukaryota</taxon>
        <taxon>Viridiplantae</taxon>
        <taxon>Streptophyta</taxon>
        <taxon>Embryophyta</taxon>
        <taxon>Tracheophyta</taxon>
        <taxon>Spermatophyta</taxon>
        <taxon>Magnoliopsida</taxon>
        <taxon>Proteales</taxon>
        <taxon>Nelumbonaceae</taxon>
        <taxon>Nelumbo</taxon>
    </lineage>
</organism>
<dbReference type="AlphaFoldDB" id="A0A822ZCQ3"/>
<sequence>MTEEEWLVLAIFFVDCLVANPEFKNMNRAFLGLIFGQLKTLWYMMLRFLFLLNCLLQEVSFVVLRPSQQYLHVISSFLFNDISYFTLLSKGRKSTPSILTMLFRQSGPPTIGVLKNIEGEILLQFSGPIGIGDSICLKLSLFILSITVSEIISYSWP</sequence>
<evidence type="ECO:0000313" key="1">
    <source>
        <dbReference type="EMBL" id="DAD42300.1"/>
    </source>
</evidence>
<protein>
    <submittedName>
        <fullName evidence="1">Uncharacterized protein</fullName>
    </submittedName>
</protein>